<feature type="compositionally biased region" description="Basic and acidic residues" evidence="17">
    <location>
        <begin position="82"/>
        <end position="111"/>
    </location>
</feature>
<evidence type="ECO:0000256" key="2">
    <source>
        <dbReference type="ARBA" id="ARBA00004496"/>
    </source>
</evidence>
<dbReference type="InterPro" id="IPR003439">
    <property type="entry name" value="ABC_transporter-like_ATP-bd"/>
</dbReference>
<dbReference type="FunFam" id="3.40.50.300:FF:001345">
    <property type="entry name" value="Related to ABC transporter"/>
    <property type="match status" value="1"/>
</dbReference>
<keyword evidence="22" id="KW-1185">Reference proteome</keyword>
<proteinExistence type="inferred from homology"/>
<evidence type="ECO:0000256" key="9">
    <source>
        <dbReference type="ARBA" id="ARBA00022840"/>
    </source>
</evidence>
<keyword evidence="13" id="KW-0030">Aminoacyl-tRNA synthetase</keyword>
<evidence type="ECO:0000256" key="14">
    <source>
        <dbReference type="ARBA" id="ARBA00030563"/>
    </source>
</evidence>
<evidence type="ECO:0000256" key="11">
    <source>
        <dbReference type="ARBA" id="ARBA00022989"/>
    </source>
</evidence>
<keyword evidence="9" id="KW-0067">ATP-binding</keyword>
<dbReference type="GO" id="GO:0032991">
    <property type="term" value="C:protein-containing complex"/>
    <property type="evidence" value="ECO:0007669"/>
    <property type="project" value="UniProtKB-ARBA"/>
</dbReference>
<dbReference type="InterPro" id="IPR004364">
    <property type="entry name" value="Aa-tRNA-synt_II"/>
</dbReference>
<dbReference type="GO" id="GO:0005829">
    <property type="term" value="C:cytosol"/>
    <property type="evidence" value="ECO:0007669"/>
    <property type="project" value="TreeGrafter"/>
</dbReference>
<dbReference type="EC" id="6.1.1.6" evidence="4"/>
<dbReference type="PANTHER" id="PTHR42918">
    <property type="entry name" value="LYSYL-TRNA SYNTHETASE"/>
    <property type="match status" value="1"/>
</dbReference>
<dbReference type="InterPro" id="IPR012340">
    <property type="entry name" value="NA-bd_OB-fold"/>
</dbReference>
<feature type="transmembrane region" description="Helical" evidence="18">
    <location>
        <begin position="1000"/>
        <end position="1020"/>
    </location>
</feature>
<dbReference type="PROSITE" id="PS50893">
    <property type="entry name" value="ABC_TRANSPORTER_2"/>
    <property type="match status" value="2"/>
</dbReference>
<comment type="caution">
    <text evidence="21">The sequence shown here is derived from an EMBL/GenBank/DDBJ whole genome shotgun (WGS) entry which is preliminary data.</text>
</comment>
<keyword evidence="11 18" id="KW-1133">Transmembrane helix</keyword>
<evidence type="ECO:0000256" key="18">
    <source>
        <dbReference type="SAM" id="Phobius"/>
    </source>
</evidence>
<dbReference type="EMBL" id="JAULSV010000006">
    <property type="protein sequence ID" value="KAK0641042.1"/>
    <property type="molecule type" value="Genomic_DNA"/>
</dbReference>
<dbReference type="GO" id="GO:0005524">
    <property type="term" value="F:ATP binding"/>
    <property type="evidence" value="ECO:0007669"/>
    <property type="project" value="UniProtKB-KW"/>
</dbReference>
<feature type="compositionally biased region" description="Basic and acidic residues" evidence="17">
    <location>
        <begin position="705"/>
        <end position="717"/>
    </location>
</feature>
<evidence type="ECO:0000256" key="8">
    <source>
        <dbReference type="ARBA" id="ARBA00022741"/>
    </source>
</evidence>
<evidence type="ECO:0000256" key="6">
    <source>
        <dbReference type="ARBA" id="ARBA00022598"/>
    </source>
</evidence>
<dbReference type="GO" id="GO:0016887">
    <property type="term" value="F:ATP hydrolysis activity"/>
    <property type="evidence" value="ECO:0007669"/>
    <property type="project" value="InterPro"/>
</dbReference>
<keyword evidence="5" id="KW-0963">Cytoplasm</keyword>
<keyword evidence="10" id="KW-0648">Protein biosynthesis</keyword>
<dbReference type="InterPro" id="IPR003593">
    <property type="entry name" value="AAA+_ATPase"/>
</dbReference>
<dbReference type="HAMAP" id="MF_00252">
    <property type="entry name" value="Lys_tRNA_synth_class2"/>
    <property type="match status" value="1"/>
</dbReference>
<feature type="transmembrane region" description="Helical" evidence="18">
    <location>
        <begin position="946"/>
        <end position="968"/>
    </location>
</feature>
<feature type="transmembrane region" description="Helical" evidence="18">
    <location>
        <begin position="1714"/>
        <end position="1737"/>
    </location>
</feature>
<dbReference type="InterPro" id="IPR045864">
    <property type="entry name" value="aa-tRNA-synth_II/BPL/LPL"/>
</dbReference>
<dbReference type="Gene3D" id="2.40.50.140">
    <property type="entry name" value="Nucleic acid-binding proteins"/>
    <property type="match status" value="1"/>
</dbReference>
<dbReference type="InterPro" id="IPR017871">
    <property type="entry name" value="ABC_transporter-like_CS"/>
</dbReference>
<dbReference type="InterPro" id="IPR044136">
    <property type="entry name" value="Lys-tRNA-ligase_II_N"/>
</dbReference>
<evidence type="ECO:0000256" key="3">
    <source>
        <dbReference type="ARBA" id="ARBA00008226"/>
    </source>
</evidence>
<evidence type="ECO:0000256" key="12">
    <source>
        <dbReference type="ARBA" id="ARBA00023136"/>
    </source>
</evidence>
<dbReference type="PRINTS" id="PR00982">
    <property type="entry name" value="TRNASYNTHLYS"/>
</dbReference>
<comment type="similarity">
    <text evidence="3">Belongs to the class-II aminoacyl-tRNA synthetase family.</text>
</comment>
<reference evidence="21" key="1">
    <citation type="submission" date="2023-06" db="EMBL/GenBank/DDBJ databases">
        <title>Genome-scale phylogeny and comparative genomics of the fungal order Sordariales.</title>
        <authorList>
            <consortium name="Lawrence Berkeley National Laboratory"/>
            <person name="Hensen N."/>
            <person name="Bonometti L."/>
            <person name="Westerberg I."/>
            <person name="Brannstrom I.O."/>
            <person name="Guillou S."/>
            <person name="Cros-Aarteil S."/>
            <person name="Calhoun S."/>
            <person name="Haridas S."/>
            <person name="Kuo A."/>
            <person name="Mondo S."/>
            <person name="Pangilinan J."/>
            <person name="Riley R."/>
            <person name="Labutti K."/>
            <person name="Andreopoulos B."/>
            <person name="Lipzen A."/>
            <person name="Chen C."/>
            <person name="Yanf M."/>
            <person name="Daum C."/>
            <person name="Ng V."/>
            <person name="Clum A."/>
            <person name="Steindorff A."/>
            <person name="Ohm R."/>
            <person name="Martin F."/>
            <person name="Silar P."/>
            <person name="Natvig D."/>
            <person name="Lalanne C."/>
            <person name="Gautier V."/>
            <person name="Ament-Velasquez S.L."/>
            <person name="Kruys A."/>
            <person name="Hutchinson M.I."/>
            <person name="Powell A.J."/>
            <person name="Barry K."/>
            <person name="Miller A.N."/>
            <person name="Grigoriev I.V."/>
            <person name="Debuchy R."/>
            <person name="Gladieux P."/>
            <person name="Thoren M.H."/>
            <person name="Johannesson H."/>
        </authorList>
    </citation>
    <scope>NUCLEOTIDE SEQUENCE</scope>
    <source>
        <strain evidence="21">SMH2532-1</strain>
    </source>
</reference>
<evidence type="ECO:0000256" key="17">
    <source>
        <dbReference type="SAM" id="MobiDB-lite"/>
    </source>
</evidence>
<feature type="region of interest" description="Disordered" evidence="17">
    <location>
        <begin position="705"/>
        <end position="732"/>
    </location>
</feature>
<feature type="region of interest" description="Disordered" evidence="17">
    <location>
        <begin position="2264"/>
        <end position="2285"/>
    </location>
</feature>
<evidence type="ECO:0000256" key="5">
    <source>
        <dbReference type="ARBA" id="ARBA00022490"/>
    </source>
</evidence>
<evidence type="ECO:0000256" key="10">
    <source>
        <dbReference type="ARBA" id="ARBA00022917"/>
    </source>
</evidence>
<evidence type="ECO:0000256" key="13">
    <source>
        <dbReference type="ARBA" id="ARBA00023146"/>
    </source>
</evidence>
<feature type="transmembrane region" description="Helical" evidence="18">
    <location>
        <begin position="975"/>
        <end position="994"/>
    </location>
</feature>
<evidence type="ECO:0000313" key="21">
    <source>
        <dbReference type="EMBL" id="KAK0641042.1"/>
    </source>
</evidence>
<dbReference type="GO" id="GO:0140359">
    <property type="term" value="F:ABC-type transporter activity"/>
    <property type="evidence" value="ECO:0007669"/>
    <property type="project" value="InterPro"/>
</dbReference>
<evidence type="ECO:0000259" key="19">
    <source>
        <dbReference type="PROSITE" id="PS50862"/>
    </source>
</evidence>
<feature type="transmembrane region" description="Helical" evidence="18">
    <location>
        <begin position="1783"/>
        <end position="1800"/>
    </location>
</feature>
<dbReference type="Pfam" id="PF00152">
    <property type="entry name" value="tRNA-synt_2"/>
    <property type="match status" value="1"/>
</dbReference>
<organism evidence="21 22">
    <name type="scientific">Cercophora newfieldiana</name>
    <dbReference type="NCBI Taxonomy" id="92897"/>
    <lineage>
        <taxon>Eukaryota</taxon>
        <taxon>Fungi</taxon>
        <taxon>Dikarya</taxon>
        <taxon>Ascomycota</taxon>
        <taxon>Pezizomycotina</taxon>
        <taxon>Sordariomycetes</taxon>
        <taxon>Sordariomycetidae</taxon>
        <taxon>Sordariales</taxon>
        <taxon>Lasiosphaeriaceae</taxon>
        <taxon>Cercophora</taxon>
    </lineage>
</organism>
<dbReference type="SUPFAM" id="SSF55681">
    <property type="entry name" value="Class II aaRS and biotin synthetases"/>
    <property type="match status" value="1"/>
</dbReference>
<feature type="transmembrane region" description="Helical" evidence="18">
    <location>
        <begin position="1605"/>
        <end position="1624"/>
    </location>
</feature>
<evidence type="ECO:0000256" key="1">
    <source>
        <dbReference type="ARBA" id="ARBA00004141"/>
    </source>
</evidence>
<comment type="catalytic activity">
    <reaction evidence="15">
        <text>tRNA(Lys) + L-lysine + ATP = L-lysyl-tRNA(Lys) + AMP + diphosphate</text>
        <dbReference type="Rhea" id="RHEA:20792"/>
        <dbReference type="Rhea" id="RHEA-COMP:9696"/>
        <dbReference type="Rhea" id="RHEA-COMP:9697"/>
        <dbReference type="ChEBI" id="CHEBI:30616"/>
        <dbReference type="ChEBI" id="CHEBI:32551"/>
        <dbReference type="ChEBI" id="CHEBI:33019"/>
        <dbReference type="ChEBI" id="CHEBI:78442"/>
        <dbReference type="ChEBI" id="CHEBI:78529"/>
        <dbReference type="ChEBI" id="CHEBI:456215"/>
        <dbReference type="EC" id="6.1.1.6"/>
    </reaction>
</comment>
<dbReference type="PROSITE" id="PS50862">
    <property type="entry name" value="AA_TRNA_LIGASE_II"/>
    <property type="match status" value="1"/>
</dbReference>
<sequence>MIGVPEEGKNGKLMMMPRPGACRWTGGCPSAEKRLPTSHNYPAVVEPHFVLLPSDPKPSQVKMADSSAPAPAPPTEEVANLHLDEITGERVSKTELKKRQKQRAKEADKAAKAAAAPPKATSSKPKNSAGEEENLNPNQYFEIRSRQVNDLLQTPETNPYPHKFQVTYEDDVTFHKDYEHLKPGEIIEDKELSIAGRIYSIRASGAKLIFYDIRTAADTRSIGTQLQVVCQAQWAKKDGVPFEKQHLNLRRGDVIGITGYAGRTNPKNKESGELSIFATQVQLLSPCLHMLPGVKFPFSDAEQRARMRYLDLLWNDRSREALWQRSRMVRFIRDFFHERRFIEVETPMMHAIAGGATALPFITHHNDLDIDMFMRVAPELFLKKMIVGQFGKVFELGKNFRNEGVDLTHNPEFTSCEFYWAYADVYDVMALTEELVSSLVKELTGSYKTKFTTQHGEVLEVNWEAPWRRIEMIPELERTTGEKFPPYEELHTDETNAFLQKVCKKMNVECPPPLTNARMIDKLTGEFIENQCVNPTFIMEHPQMMSPLAKYHRSKKGLCERFEAFVCRKEIANAYTELNNPFDQRLRFEEQARQKAQGDDEAQLVDESFLNSLEYGLPPTGGWGLGIDRLAMFITNNYSIREVLAFPFLREDKSAPKEKFAAEVVDVQPLPEEGIHTGYGIDEEMMFNILPFDGQAERIRTGAIAERRTHSTARRAELPSAPGSGPRPAKMSSLPRQILTLTAKNIRIVLYRHSLATVIRAFVLPIVLTAFLSFARNLFVPAAVNGIATPQPIRTLENALGATGGTGRDTRAVDGVIFSEEGGGEGGRRLEGEAEEYGFTALTQEERAVRVREIYSQMIVSFLAVTFIAGSIGVVYHLTGFIASERESGMSTLIEAMMASKRRWEPQVARIVSYHLSFTMLYLPGWVIGSLILWRGVFATTSGAVLLLYHVLAGLALTSMAILGGAFFKRSQLSGVSVTILAILLAVIAQTITAPGTGTVAVLSLLFAPCNYTYFITLLARFENQRRPANLVEAPPISPWDVSGIVLMVFLVVQVFAYPVLGALVERYLHGTTTATRNIVTGENRGDLGPEAAVRLDEFTKIYKPGFMRRLFGFVKAPRPEVVAVGKLTLTAGRGQILALLGANGSGKSTTLDSIAGINKLTSGRITIDGTGGLGIAPQKNVLWDELTVEEHVRIFNRLKAPGNRASKEEIRALVVAIDLEQKIKAQSKTLSGGQKRKLQLGMMLTGGSAVCCVDEVSSGLDPLSRRKIWDILLGERGRRTIIMTTHFLDEADLLADHIAIMSKGTLRAEGTSVELKDRLGGGYRIHINNAKLFKNLPEVAGVKKRVTFDEACYIASSSSLAAQVIRTLEDAGITDYRFSGPTIEDVFLQLAEEVHSEDGKGVLGTKLGDKGSLENVGATDDEGKNPSLELMSGRRIGYLRQTWVLFYKRCIILKHNWFPYLAAFVIPIVAAGLVTLFVKGQNPVGCDPRQQNSRKVAVDLFSGDFDFFLVGGPSDKFSPSTLLNLFAPVYLASARNGGSGSGGNSSTGVNPADVFKNITLVDTFDDFNRQVELLRKNITPAAVWLGDDSTPPTVAYKGAIGEMFSAWFGGWIMDMLLTNQTIASTFVNFDTPFAPDVGNSLQLLIYVALALCAYPGFFALYPNLERRRMVRGLQYSNGVRPLPLWLAHTAFDFLIVLVSTAIVIGLLGGLAHLWYHVGYLFLIFLLYGLASILLAYNISIVATNQLSAYAFTAAGQVVMFLIYLIAYMSVITYVSVNRIDSTLLVVHFVVSAFAPICSVQRAMFLALNLFSTACDGEALAPNPGGILQYGGPILYLILQSIFLFALLLYLDSGNAGSTLKRLFSRFSTPPARPDDEVAAISDEEVAHELVRVKSGVSKDGTTTTATAAASTDGLRVINLTKSFGTNTAVDNVTFGVPHGEVFALLGPNGAGKSTTISLIRGDLKPNPLHGGDILVENTSVTSHLSAARRSLGVCPQYDAIDAMTVTEHLTFYALVRGIPSPAHQVRTILSAVGLTAFASRQAHALSGGNKRKLSLAIALTGNPSVILLDEPSSGLDAAAKRIMWRTLSHTVPGRSILLTTHSMEEADALASRAGILAKRMLALGTIPSLRARFGNKLYIHLVCAGAPRTPDATIARVRSWIIATFAGAEVERETYHGQMRFSVPAHTVAPTTTTKVNNNNAAGDEITADTSASNSASAVGRLVVILEENREALGIEHYSVSPTTLDQVFLEVVGRHNVREEGYEAQQAQQGRRRGKRGWWRLSK</sequence>
<dbReference type="GO" id="GO:0006430">
    <property type="term" value="P:lysyl-tRNA aminoacylation"/>
    <property type="evidence" value="ECO:0007669"/>
    <property type="project" value="InterPro"/>
</dbReference>
<dbReference type="NCBIfam" id="TIGR00499">
    <property type="entry name" value="lysS_bact"/>
    <property type="match status" value="1"/>
</dbReference>
<dbReference type="Pfam" id="PF00005">
    <property type="entry name" value="ABC_tran"/>
    <property type="match status" value="2"/>
</dbReference>
<protein>
    <recommendedName>
        <fullName evidence="16">Probable lysine--tRNA ligase, cytoplasmic</fullName>
        <ecNumber evidence="4">6.1.1.6</ecNumber>
    </recommendedName>
    <alternativeName>
        <fullName evidence="14">Lysyl-tRNA synthetase</fullName>
    </alternativeName>
</protein>
<feature type="transmembrane region" description="Helical" evidence="18">
    <location>
        <begin position="1644"/>
        <end position="1662"/>
    </location>
</feature>
<feature type="transmembrane region" description="Helical" evidence="18">
    <location>
        <begin position="1749"/>
        <end position="1771"/>
    </location>
</feature>
<feature type="transmembrane region" description="Helical" evidence="18">
    <location>
        <begin position="1458"/>
        <end position="1479"/>
    </location>
</feature>
<dbReference type="CDD" id="cd00775">
    <property type="entry name" value="LysRS_core"/>
    <property type="match status" value="1"/>
</dbReference>
<feature type="transmembrane region" description="Helical" evidence="18">
    <location>
        <begin position="911"/>
        <end position="934"/>
    </location>
</feature>
<dbReference type="FunFam" id="3.40.50.300:FF:001344">
    <property type="entry name" value="Related to ABC transporter"/>
    <property type="match status" value="1"/>
</dbReference>
<keyword evidence="6" id="KW-0436">Ligase</keyword>
<dbReference type="GO" id="GO:0004824">
    <property type="term" value="F:lysine-tRNA ligase activity"/>
    <property type="evidence" value="ECO:0007669"/>
    <property type="project" value="UniProtKB-EC"/>
</dbReference>
<dbReference type="PANTHER" id="PTHR42918:SF9">
    <property type="entry name" value="LYSINE--TRNA LIGASE"/>
    <property type="match status" value="1"/>
</dbReference>
<feature type="transmembrane region" description="Helical" evidence="18">
    <location>
        <begin position="1683"/>
        <end position="1708"/>
    </location>
</feature>
<feature type="transmembrane region" description="Helical" evidence="18">
    <location>
        <begin position="1040"/>
        <end position="1061"/>
    </location>
</feature>
<evidence type="ECO:0000256" key="15">
    <source>
        <dbReference type="ARBA" id="ARBA00048573"/>
    </source>
</evidence>
<evidence type="ECO:0000256" key="4">
    <source>
        <dbReference type="ARBA" id="ARBA00013166"/>
    </source>
</evidence>
<dbReference type="FunFam" id="2.40.50.140:FF:000050">
    <property type="entry name" value="Lysine--tRNA ligase"/>
    <property type="match status" value="1"/>
</dbReference>
<dbReference type="InterPro" id="IPR006195">
    <property type="entry name" value="aa-tRNA-synth_II"/>
</dbReference>
<dbReference type="FunFam" id="3.30.930.10:FF:000238">
    <property type="entry name" value="Lysine--tRNA ligase"/>
    <property type="match status" value="1"/>
</dbReference>
<dbReference type="CDD" id="cd03263">
    <property type="entry name" value="ABC_subfamily_A"/>
    <property type="match status" value="2"/>
</dbReference>
<feature type="transmembrane region" description="Helical" evidence="18">
    <location>
        <begin position="854"/>
        <end position="878"/>
    </location>
</feature>
<dbReference type="InterPro" id="IPR018149">
    <property type="entry name" value="Lys-tRNA-synth_II_C"/>
</dbReference>
<evidence type="ECO:0000256" key="16">
    <source>
        <dbReference type="ARBA" id="ARBA00067316"/>
    </source>
</evidence>
<gene>
    <name evidence="21" type="ORF">B0T16DRAFT_448596</name>
</gene>
<keyword evidence="7 18" id="KW-0812">Transmembrane</keyword>
<accession>A0AA39XVI4</accession>
<dbReference type="SUPFAM" id="SSF50249">
    <property type="entry name" value="Nucleic acid-binding proteins"/>
    <property type="match status" value="1"/>
</dbReference>
<dbReference type="InterPro" id="IPR002313">
    <property type="entry name" value="Lys-tRNA-ligase_II"/>
</dbReference>
<dbReference type="Gene3D" id="3.40.50.300">
    <property type="entry name" value="P-loop containing nucleotide triphosphate hydrolases"/>
    <property type="match status" value="2"/>
</dbReference>
<dbReference type="NCBIfam" id="NF001756">
    <property type="entry name" value="PRK00484.1"/>
    <property type="match status" value="1"/>
</dbReference>
<feature type="domain" description="ABC transporter" evidence="20">
    <location>
        <begin position="1915"/>
        <end position="2143"/>
    </location>
</feature>
<evidence type="ECO:0000313" key="22">
    <source>
        <dbReference type="Proteomes" id="UP001174936"/>
    </source>
</evidence>
<dbReference type="CDD" id="cd04322">
    <property type="entry name" value="LysRS_N"/>
    <property type="match status" value="1"/>
</dbReference>
<evidence type="ECO:0000259" key="20">
    <source>
        <dbReference type="PROSITE" id="PS50893"/>
    </source>
</evidence>
<dbReference type="Gene3D" id="3.30.930.10">
    <property type="entry name" value="Bira Bifunctional Protein, Domain 2"/>
    <property type="match status" value="1"/>
</dbReference>
<comment type="subcellular location">
    <subcellularLocation>
        <location evidence="2">Cytoplasm</location>
    </subcellularLocation>
    <subcellularLocation>
        <location evidence="1">Membrane</location>
        <topology evidence="1">Multi-pass membrane protein</topology>
    </subcellularLocation>
</comment>
<keyword evidence="12 18" id="KW-0472">Membrane</keyword>
<dbReference type="SMART" id="SM00382">
    <property type="entry name" value="AAA"/>
    <property type="match status" value="2"/>
</dbReference>
<keyword evidence="8" id="KW-0547">Nucleotide-binding</keyword>
<feature type="domain" description="Aminoacyl-transfer RNA synthetases class-II family profile" evidence="19">
    <location>
        <begin position="325"/>
        <end position="647"/>
    </location>
</feature>
<feature type="domain" description="ABC transporter" evidence="20">
    <location>
        <begin position="1094"/>
        <end position="1329"/>
    </location>
</feature>
<dbReference type="GO" id="GO:0016020">
    <property type="term" value="C:membrane"/>
    <property type="evidence" value="ECO:0007669"/>
    <property type="project" value="UniProtKB-SubCell"/>
</dbReference>
<name>A0AA39XVI4_9PEZI</name>
<dbReference type="GO" id="GO:0000049">
    <property type="term" value="F:tRNA binding"/>
    <property type="evidence" value="ECO:0007669"/>
    <property type="project" value="TreeGrafter"/>
</dbReference>
<dbReference type="Pfam" id="PF12698">
    <property type="entry name" value="ABC2_membrane_3"/>
    <property type="match status" value="1"/>
</dbReference>
<feature type="compositionally biased region" description="Low complexity" evidence="17">
    <location>
        <begin position="112"/>
        <end position="126"/>
    </location>
</feature>
<dbReference type="InterPro" id="IPR027417">
    <property type="entry name" value="P-loop_NTPase"/>
</dbReference>
<dbReference type="Proteomes" id="UP001174936">
    <property type="component" value="Unassembled WGS sequence"/>
</dbReference>
<dbReference type="PROSITE" id="PS00211">
    <property type="entry name" value="ABC_TRANSPORTER_1"/>
    <property type="match status" value="2"/>
</dbReference>
<feature type="compositionally biased region" description="Basic residues" evidence="17">
    <location>
        <begin position="2272"/>
        <end position="2285"/>
    </location>
</feature>
<feature type="region of interest" description="Disordered" evidence="17">
    <location>
        <begin position="52"/>
        <end position="135"/>
    </location>
</feature>
<dbReference type="SUPFAM" id="SSF52540">
    <property type="entry name" value="P-loop containing nucleoside triphosphate hydrolases"/>
    <property type="match status" value="2"/>
</dbReference>
<evidence type="ECO:0000256" key="7">
    <source>
        <dbReference type="ARBA" id="ARBA00022692"/>
    </source>
</evidence>
<dbReference type="InterPro" id="IPR013525">
    <property type="entry name" value="ABC2_TM"/>
</dbReference>
<feature type="transmembrane region" description="Helical" evidence="18">
    <location>
        <begin position="1834"/>
        <end position="1851"/>
    </location>
</feature>